<feature type="region of interest" description="Disordered" evidence="1">
    <location>
        <begin position="1"/>
        <end position="34"/>
    </location>
</feature>
<name>A0A3B3R492_9TELE</name>
<accession>A0A3B3R492</accession>
<dbReference type="AlphaFoldDB" id="A0A3B3R492"/>
<evidence type="ECO:0000313" key="4">
    <source>
        <dbReference type="Proteomes" id="UP000261540"/>
    </source>
</evidence>
<reference evidence="3" key="2">
    <citation type="submission" date="2025-09" db="UniProtKB">
        <authorList>
            <consortium name="Ensembl"/>
        </authorList>
    </citation>
    <scope>IDENTIFICATION</scope>
</reference>
<keyword evidence="2" id="KW-1133">Transmembrane helix</keyword>
<evidence type="ECO:0000256" key="2">
    <source>
        <dbReference type="SAM" id="Phobius"/>
    </source>
</evidence>
<proteinExistence type="predicted"/>
<dbReference type="PANTHER" id="PTHR16213:SF78">
    <property type="entry name" value="SELENOPROTEIN N"/>
    <property type="match status" value="1"/>
</dbReference>
<evidence type="ECO:0000313" key="3">
    <source>
        <dbReference type="Ensembl" id="ENSPKIP00000013004.1"/>
    </source>
</evidence>
<keyword evidence="2" id="KW-0812">Transmembrane</keyword>
<feature type="compositionally biased region" description="Basic and acidic residues" evidence="1">
    <location>
        <begin position="1"/>
        <end position="18"/>
    </location>
</feature>
<sequence length="568" mass="63412">MAADVRKRGSQAAKREVASDGNQAEGSAGDAVGARRGSAASSCSRLFPTLLMLLAVPIAGMGYRYYQGVQLLQRHKSLSPLRRNSQVWPTSLGLSQVPPLSPRYDRPSPLPLGMSSPVEFEEDLVEDPNGETLTVEASMQPLQMETMTKSKDGFLGVTHSSLSGLRSWRSPAVPSSVFSASQFKAFLPPKNKLDVGDPWWIIPSELNIFTGYLPNNRYQPPAPRGKEVIIHSLLSMFHPRPFIKSRFGPQGAVACIRAASDYYYDIVFRIHAEFQLNDIPNYPFWFTPGQFTGSIVVSRDASHVREFHLYVPSDRSLNVDMEWLYGASESSNMEVDIGYLPQMELKATGPSVPTFIHDEHGNVIDSRVGGADGDPVQFVFEEIQWKSEISREEAARRLEVTFYPFKKVSYLPFPKAFDRAQAERKLVHSILLWGALDDQSCSGRTLRETVLESSPVLALLNHSFISSWSLVKELEDLQADPRNPALSRLAALHLEKYNFPVEMILALPNGTVVHHINANYFLDQTAMKPEEEEHTTFSFSGGFEDPSTSTYIQFLQEGLEKAKDYLGS</sequence>
<dbReference type="GO" id="GO:0005789">
    <property type="term" value="C:endoplasmic reticulum membrane"/>
    <property type="evidence" value="ECO:0007669"/>
    <property type="project" value="TreeGrafter"/>
</dbReference>
<dbReference type="STRING" id="1676925.ENSPKIP00000013004"/>
<feature type="transmembrane region" description="Helical" evidence="2">
    <location>
        <begin position="46"/>
        <end position="66"/>
    </location>
</feature>
<organism evidence="3 4">
    <name type="scientific">Paramormyrops kingsleyae</name>
    <dbReference type="NCBI Taxonomy" id="1676925"/>
    <lineage>
        <taxon>Eukaryota</taxon>
        <taxon>Metazoa</taxon>
        <taxon>Chordata</taxon>
        <taxon>Craniata</taxon>
        <taxon>Vertebrata</taxon>
        <taxon>Euteleostomi</taxon>
        <taxon>Actinopterygii</taxon>
        <taxon>Neopterygii</taxon>
        <taxon>Teleostei</taxon>
        <taxon>Osteoglossocephala</taxon>
        <taxon>Osteoglossomorpha</taxon>
        <taxon>Osteoglossiformes</taxon>
        <taxon>Mormyridae</taxon>
        <taxon>Paramormyrops</taxon>
    </lineage>
</organism>
<evidence type="ECO:0000256" key="1">
    <source>
        <dbReference type="SAM" id="MobiDB-lite"/>
    </source>
</evidence>
<dbReference type="Proteomes" id="UP000261540">
    <property type="component" value="Unplaced"/>
</dbReference>
<dbReference type="PANTHER" id="PTHR16213">
    <property type="entry name" value="SELENOPROTEIN N"/>
    <property type="match status" value="1"/>
</dbReference>
<dbReference type="GeneTree" id="ENSGT00940000164027"/>
<keyword evidence="4" id="KW-1185">Reference proteome</keyword>
<keyword evidence="2" id="KW-0472">Membrane</keyword>
<protein>
    <submittedName>
        <fullName evidence="3">Selenoprotein N</fullName>
    </submittedName>
</protein>
<dbReference type="GO" id="GO:0048741">
    <property type="term" value="P:skeletal muscle fiber development"/>
    <property type="evidence" value="ECO:0007669"/>
    <property type="project" value="TreeGrafter"/>
</dbReference>
<dbReference type="Ensembl" id="ENSPKIT00000037414.1">
    <property type="protein sequence ID" value="ENSPKIP00000013004.1"/>
    <property type="gene ID" value="ENSPKIG00000000584.1"/>
</dbReference>
<reference evidence="3" key="1">
    <citation type="submission" date="2025-08" db="UniProtKB">
        <authorList>
            <consortium name="Ensembl"/>
        </authorList>
    </citation>
    <scope>IDENTIFICATION</scope>
</reference>
<dbReference type="GO" id="GO:0055074">
    <property type="term" value="P:calcium ion homeostasis"/>
    <property type="evidence" value="ECO:0007669"/>
    <property type="project" value="TreeGrafter"/>
</dbReference>